<dbReference type="AlphaFoldDB" id="A0A0E0NXF2"/>
<accession>A0A0E0NXF2</accession>
<name>A0A0E0NXF2_ORYRU</name>
<sequence length="92" mass="9968">MAKGVNPEENGVMVASSTNGGIASQRQPIALRTPAPELPLQLPDEQQASKRLPKPRPPVTHSYPIRSLASVYGASDCWKQVIYGSVLELIMK</sequence>
<dbReference type="Gramene" id="ORUFI03G24460.6">
    <property type="protein sequence ID" value="ORUFI03G24460.6"/>
    <property type="gene ID" value="ORUFI03G24460"/>
</dbReference>
<evidence type="ECO:0000313" key="2">
    <source>
        <dbReference type="EnsemblPlants" id="ORUFI03G24460.6"/>
    </source>
</evidence>
<evidence type="ECO:0000256" key="1">
    <source>
        <dbReference type="SAM" id="MobiDB-lite"/>
    </source>
</evidence>
<reference evidence="3" key="1">
    <citation type="submission" date="2013-06" db="EMBL/GenBank/DDBJ databases">
        <authorList>
            <person name="Zhao Q."/>
        </authorList>
    </citation>
    <scope>NUCLEOTIDE SEQUENCE</scope>
    <source>
        <strain evidence="3">cv. W1943</strain>
    </source>
</reference>
<reference evidence="2" key="2">
    <citation type="submission" date="2015-06" db="UniProtKB">
        <authorList>
            <consortium name="EnsemblPlants"/>
        </authorList>
    </citation>
    <scope>IDENTIFICATION</scope>
</reference>
<feature type="region of interest" description="Disordered" evidence="1">
    <location>
        <begin position="33"/>
        <end position="60"/>
    </location>
</feature>
<evidence type="ECO:0000313" key="3">
    <source>
        <dbReference type="Proteomes" id="UP000008022"/>
    </source>
</evidence>
<dbReference type="HOGENOM" id="CLU_2417127_0_0_1"/>
<organism evidence="2 3">
    <name type="scientific">Oryza rufipogon</name>
    <name type="common">Brownbeard rice</name>
    <name type="synonym">Asian wild rice</name>
    <dbReference type="NCBI Taxonomy" id="4529"/>
    <lineage>
        <taxon>Eukaryota</taxon>
        <taxon>Viridiplantae</taxon>
        <taxon>Streptophyta</taxon>
        <taxon>Embryophyta</taxon>
        <taxon>Tracheophyta</taxon>
        <taxon>Spermatophyta</taxon>
        <taxon>Magnoliopsida</taxon>
        <taxon>Liliopsida</taxon>
        <taxon>Poales</taxon>
        <taxon>Poaceae</taxon>
        <taxon>BOP clade</taxon>
        <taxon>Oryzoideae</taxon>
        <taxon>Oryzeae</taxon>
        <taxon>Oryzinae</taxon>
        <taxon>Oryza</taxon>
    </lineage>
</organism>
<keyword evidence="3" id="KW-1185">Reference proteome</keyword>
<protein>
    <submittedName>
        <fullName evidence="2">Uncharacterized protein</fullName>
    </submittedName>
</protein>
<dbReference type="EnsemblPlants" id="ORUFI03G24460.6">
    <property type="protein sequence ID" value="ORUFI03G24460.6"/>
    <property type="gene ID" value="ORUFI03G24460"/>
</dbReference>
<proteinExistence type="predicted"/>
<dbReference type="Proteomes" id="UP000008022">
    <property type="component" value="Unassembled WGS sequence"/>
</dbReference>